<dbReference type="InterPro" id="IPR000073">
    <property type="entry name" value="AB_hydrolase_1"/>
</dbReference>
<dbReference type="NCBIfam" id="TIGR03100">
    <property type="entry name" value="hydr1_PEP"/>
    <property type="match status" value="1"/>
</dbReference>
<proteinExistence type="predicted"/>
<keyword evidence="3" id="KW-1185">Reference proteome</keyword>
<dbReference type="Pfam" id="PF12697">
    <property type="entry name" value="Abhydrolase_6"/>
    <property type="match status" value="1"/>
</dbReference>
<feature type="domain" description="AB hydrolase-1" evidence="1">
    <location>
        <begin position="29"/>
        <end position="243"/>
    </location>
</feature>
<evidence type="ECO:0000313" key="2">
    <source>
        <dbReference type="EMBL" id="MEN7536356.1"/>
    </source>
</evidence>
<reference evidence="2 3" key="1">
    <citation type="submission" date="2024-05" db="EMBL/GenBank/DDBJ databases">
        <authorList>
            <person name="Park S."/>
        </authorList>
    </citation>
    <scope>NUCLEOTIDE SEQUENCE [LARGE SCALE GENOMIC DNA]</scope>
    <source>
        <strain evidence="2 3">DGU5</strain>
    </source>
</reference>
<comment type="caution">
    <text evidence="2">The sequence shown here is derived from an EMBL/GenBank/DDBJ whole genome shotgun (WGS) entry which is preliminary data.</text>
</comment>
<name>A0ABV0CW42_9SPHN</name>
<dbReference type="SUPFAM" id="SSF53474">
    <property type="entry name" value="alpha/beta-Hydrolases"/>
    <property type="match status" value="1"/>
</dbReference>
<protein>
    <submittedName>
        <fullName evidence="2">Hydrolase 1, exosortase A system-associated</fullName>
    </submittedName>
</protein>
<keyword evidence="2" id="KW-0378">Hydrolase</keyword>
<dbReference type="GO" id="GO:0016787">
    <property type="term" value="F:hydrolase activity"/>
    <property type="evidence" value="ECO:0007669"/>
    <property type="project" value="UniProtKB-KW"/>
</dbReference>
<evidence type="ECO:0000313" key="3">
    <source>
        <dbReference type="Proteomes" id="UP001484535"/>
    </source>
</evidence>
<gene>
    <name evidence="2" type="ORF">ABDJ38_04135</name>
</gene>
<evidence type="ECO:0000259" key="1">
    <source>
        <dbReference type="Pfam" id="PF12697"/>
    </source>
</evidence>
<dbReference type="EMBL" id="JBDLBR010000001">
    <property type="protein sequence ID" value="MEN7536356.1"/>
    <property type="molecule type" value="Genomic_DNA"/>
</dbReference>
<dbReference type="Gene3D" id="3.40.50.1820">
    <property type="entry name" value="alpha/beta hydrolase"/>
    <property type="match status" value="1"/>
</dbReference>
<dbReference type="InterPro" id="IPR029058">
    <property type="entry name" value="AB_hydrolase_fold"/>
</dbReference>
<accession>A0ABV0CW42</accession>
<dbReference type="RefSeq" id="WP_346783793.1">
    <property type="nucleotide sequence ID" value="NZ_JBDLBR010000001.1"/>
</dbReference>
<dbReference type="Proteomes" id="UP001484535">
    <property type="component" value="Unassembled WGS sequence"/>
</dbReference>
<sequence>MSRTHFTADCQGDTLACTLDEAASPVGLLIVSGGNETRAGAFAGQARLAARIAEAGYPVLRFDRRGVGDSSGDNLGFTGSAPDITAALRAFAAARPGLRRVVAFGNCDAASALMLGAGSGCDGLVLANPWTFEGETADDASAMPAEAIRARYAARLKDPREWLRLVSGGVDLRKLARGLQGALSKPAAPSSLAEDMRKGLSRFAGPARILLAMRDRTAQAFATVWDQSDPRLHRREGADHAFSARADSDWLFSQLIAALDEQALFNKQTGQLDVD</sequence>
<dbReference type="InterPro" id="IPR017531">
    <property type="entry name" value="Hydrolase-1_PEP"/>
</dbReference>
<organism evidence="2 3">
    <name type="scientific">Aurantiacibacter flavus</name>
    <dbReference type="NCBI Taxonomy" id="3145232"/>
    <lineage>
        <taxon>Bacteria</taxon>
        <taxon>Pseudomonadati</taxon>
        <taxon>Pseudomonadota</taxon>
        <taxon>Alphaproteobacteria</taxon>
        <taxon>Sphingomonadales</taxon>
        <taxon>Erythrobacteraceae</taxon>
        <taxon>Aurantiacibacter</taxon>
    </lineage>
</organism>